<evidence type="ECO:0008006" key="3">
    <source>
        <dbReference type="Google" id="ProtNLM"/>
    </source>
</evidence>
<comment type="caution">
    <text evidence="1">The sequence shown here is derived from an EMBL/GenBank/DDBJ whole genome shotgun (WGS) entry which is preliminary data.</text>
</comment>
<evidence type="ECO:0000313" key="1">
    <source>
        <dbReference type="EMBL" id="GMN73669.1"/>
    </source>
</evidence>
<protein>
    <recommendedName>
        <fullName evidence="3">6-phosphogluconate dehydrogenase NADP-binding domain-containing protein</fullName>
    </recommendedName>
</protein>
<sequence>MASKGVVGFVGLSDLRLEIAASLLRSGYKVQAFE</sequence>
<organism evidence="1 2">
    <name type="scientific">Ficus carica</name>
    <name type="common">Common fig</name>
    <dbReference type="NCBI Taxonomy" id="3494"/>
    <lineage>
        <taxon>Eukaryota</taxon>
        <taxon>Viridiplantae</taxon>
        <taxon>Streptophyta</taxon>
        <taxon>Embryophyta</taxon>
        <taxon>Tracheophyta</taxon>
        <taxon>Spermatophyta</taxon>
        <taxon>Magnoliopsida</taxon>
        <taxon>eudicotyledons</taxon>
        <taxon>Gunneridae</taxon>
        <taxon>Pentapetalae</taxon>
        <taxon>rosids</taxon>
        <taxon>fabids</taxon>
        <taxon>Rosales</taxon>
        <taxon>Moraceae</taxon>
        <taxon>Ficeae</taxon>
        <taxon>Ficus</taxon>
    </lineage>
</organism>
<proteinExistence type="predicted"/>
<keyword evidence="2" id="KW-1185">Reference proteome</keyword>
<feature type="non-terminal residue" evidence="1">
    <location>
        <position position="34"/>
    </location>
</feature>
<dbReference type="Proteomes" id="UP001187192">
    <property type="component" value="Unassembled WGS sequence"/>
</dbReference>
<name>A0AA88JGH9_FICCA</name>
<reference evidence="1" key="1">
    <citation type="submission" date="2023-07" db="EMBL/GenBank/DDBJ databases">
        <title>draft genome sequence of fig (Ficus carica).</title>
        <authorList>
            <person name="Takahashi T."/>
            <person name="Nishimura K."/>
        </authorList>
    </citation>
    <scope>NUCLEOTIDE SEQUENCE</scope>
</reference>
<accession>A0AA88JGH9</accession>
<evidence type="ECO:0000313" key="2">
    <source>
        <dbReference type="Proteomes" id="UP001187192"/>
    </source>
</evidence>
<gene>
    <name evidence="1" type="ORF">TIFTF001_053728</name>
</gene>
<dbReference type="AlphaFoldDB" id="A0AA88JGH9"/>
<dbReference type="EMBL" id="BTGU01013272">
    <property type="protein sequence ID" value="GMN73669.1"/>
    <property type="molecule type" value="Genomic_DNA"/>
</dbReference>